<evidence type="ECO:0000313" key="3">
    <source>
        <dbReference type="Proteomes" id="UP000028824"/>
    </source>
</evidence>
<dbReference type="EMBL" id="JFZB01000018">
    <property type="protein sequence ID" value="KFI25947.1"/>
    <property type="molecule type" value="Genomic_DNA"/>
</dbReference>
<keyword evidence="1" id="KW-0472">Membrane</keyword>
<accession>A0A086XV97</accession>
<organism evidence="2 3">
    <name type="scientific">Paenirhodobacter enshiensis</name>
    <dbReference type="NCBI Taxonomy" id="1105367"/>
    <lineage>
        <taxon>Bacteria</taxon>
        <taxon>Pseudomonadati</taxon>
        <taxon>Pseudomonadota</taxon>
        <taxon>Alphaproteobacteria</taxon>
        <taxon>Rhodobacterales</taxon>
        <taxon>Rhodobacter group</taxon>
        <taxon>Paenirhodobacter</taxon>
    </lineage>
</organism>
<dbReference type="AlphaFoldDB" id="A0A086XV97"/>
<protein>
    <recommendedName>
        <fullName evidence="4">ATP synthase subunit I</fullName>
    </recommendedName>
</protein>
<dbReference type="Pfam" id="PF12966">
    <property type="entry name" value="AtpR"/>
    <property type="match status" value="1"/>
</dbReference>
<comment type="caution">
    <text evidence="2">The sequence shown here is derived from an EMBL/GenBank/DDBJ whole genome shotgun (WGS) entry which is preliminary data.</text>
</comment>
<proteinExistence type="predicted"/>
<keyword evidence="1" id="KW-1133">Transmembrane helix</keyword>
<dbReference type="STRING" id="1105367.CG50_02945"/>
<evidence type="ECO:0000256" key="1">
    <source>
        <dbReference type="SAM" id="Phobius"/>
    </source>
</evidence>
<keyword evidence="3" id="KW-1185">Reference proteome</keyword>
<keyword evidence="1" id="KW-0812">Transmembrane</keyword>
<feature type="transmembrane region" description="Helical" evidence="1">
    <location>
        <begin position="6"/>
        <end position="28"/>
    </location>
</feature>
<name>A0A086XV97_9RHOB</name>
<gene>
    <name evidence="2" type="ORF">CG50_02945</name>
</gene>
<dbReference type="Proteomes" id="UP000028824">
    <property type="component" value="Unassembled WGS sequence"/>
</dbReference>
<evidence type="ECO:0000313" key="2">
    <source>
        <dbReference type="EMBL" id="KFI25947.1"/>
    </source>
</evidence>
<reference evidence="2 3" key="1">
    <citation type="submission" date="2014-03" db="EMBL/GenBank/DDBJ databases">
        <title>Genome of Paenirhodobacter enshiensis DW2-9.</title>
        <authorList>
            <person name="Wang D."/>
            <person name="Wang G."/>
        </authorList>
    </citation>
    <scope>NUCLEOTIDE SEQUENCE [LARGE SCALE GENOMIC DNA]</scope>
    <source>
        <strain evidence="2 3">DW2-9</strain>
    </source>
</reference>
<evidence type="ECO:0008006" key="4">
    <source>
        <dbReference type="Google" id="ProtNLM"/>
    </source>
</evidence>
<dbReference type="InterPro" id="IPR017581">
    <property type="entry name" value="AtpR-like"/>
</dbReference>
<sequence length="88" mass="8889">MSADLPFLHMALAAVAGAVAGTLFFASLGPVARMLAAGRIEAVGLQLLRFVALGLVLWLMARAGGAVLLSGAAGVMAGRALVMRRAGR</sequence>
<dbReference type="RefSeq" id="WP_036637894.1">
    <property type="nucleotide sequence ID" value="NZ_JFZB01000018.1"/>
</dbReference>